<dbReference type="EMBL" id="KI963994">
    <property type="protein sequence ID" value="EUC44938.1"/>
    <property type="molecule type" value="Genomic_DNA"/>
</dbReference>
<evidence type="ECO:0000313" key="3">
    <source>
        <dbReference type="EMBL" id="EUC44938.1"/>
    </source>
</evidence>
<dbReference type="GO" id="GO:0003995">
    <property type="term" value="F:acyl-CoA dehydrogenase activity"/>
    <property type="evidence" value="ECO:0007669"/>
    <property type="project" value="TreeGrafter"/>
</dbReference>
<dbReference type="AlphaFoldDB" id="W6Z5A3"/>
<feature type="domain" description="Acyl-CoA dehydrogenase/oxidase C-terminal" evidence="2">
    <location>
        <begin position="3"/>
        <end position="96"/>
    </location>
</feature>
<dbReference type="HOGENOM" id="CLU_018204_6_1_1"/>
<dbReference type="SUPFAM" id="SSF47203">
    <property type="entry name" value="Acyl-CoA dehydrogenase C-terminal domain-like"/>
    <property type="match status" value="1"/>
</dbReference>
<dbReference type="STRING" id="930090.W6Z5A3"/>
<dbReference type="PANTHER" id="PTHR43884">
    <property type="entry name" value="ACYL-COA DEHYDROGENASE"/>
    <property type="match status" value="1"/>
</dbReference>
<dbReference type="RefSeq" id="XP_007688534.1">
    <property type="nucleotide sequence ID" value="XM_007690344.1"/>
</dbReference>
<gene>
    <name evidence="3" type="ORF">COCMIDRAFT_37270</name>
</gene>
<dbReference type="Gene3D" id="1.20.140.10">
    <property type="entry name" value="Butyryl-CoA Dehydrogenase, subunit A, domain 3"/>
    <property type="match status" value="1"/>
</dbReference>
<dbReference type="Pfam" id="PF00441">
    <property type="entry name" value="Acyl-CoA_dh_1"/>
    <property type="match status" value="1"/>
</dbReference>
<name>W6Z5A3_COCMI</name>
<dbReference type="OrthoDB" id="435240at2759"/>
<protein>
    <recommendedName>
        <fullName evidence="2">Acyl-CoA dehydrogenase/oxidase C-terminal domain-containing protein</fullName>
    </recommendedName>
</protein>
<evidence type="ECO:0000259" key="2">
    <source>
        <dbReference type="Pfam" id="PF00441"/>
    </source>
</evidence>
<organism evidence="3 4">
    <name type="scientific">Bipolaris oryzae ATCC 44560</name>
    <dbReference type="NCBI Taxonomy" id="930090"/>
    <lineage>
        <taxon>Eukaryota</taxon>
        <taxon>Fungi</taxon>
        <taxon>Dikarya</taxon>
        <taxon>Ascomycota</taxon>
        <taxon>Pezizomycotina</taxon>
        <taxon>Dothideomycetes</taxon>
        <taxon>Pleosporomycetidae</taxon>
        <taxon>Pleosporales</taxon>
        <taxon>Pleosporineae</taxon>
        <taxon>Pleosporaceae</taxon>
        <taxon>Bipolaris</taxon>
    </lineage>
</organism>
<dbReference type="KEGG" id="bor:COCMIDRAFT_37270"/>
<dbReference type="InterPro" id="IPR036250">
    <property type="entry name" value="AcylCo_DH-like_C"/>
</dbReference>
<accession>W6Z5A3</accession>
<reference evidence="3 4" key="1">
    <citation type="journal article" date="2013" name="PLoS Genet.">
        <title>Comparative genome structure, secondary metabolite, and effector coding capacity across Cochliobolus pathogens.</title>
        <authorList>
            <person name="Condon B.J."/>
            <person name="Leng Y."/>
            <person name="Wu D."/>
            <person name="Bushley K.E."/>
            <person name="Ohm R.A."/>
            <person name="Otillar R."/>
            <person name="Martin J."/>
            <person name="Schackwitz W."/>
            <person name="Grimwood J."/>
            <person name="MohdZainudin N."/>
            <person name="Xue C."/>
            <person name="Wang R."/>
            <person name="Manning V.A."/>
            <person name="Dhillon B."/>
            <person name="Tu Z.J."/>
            <person name="Steffenson B.J."/>
            <person name="Salamov A."/>
            <person name="Sun H."/>
            <person name="Lowry S."/>
            <person name="LaButti K."/>
            <person name="Han J."/>
            <person name="Copeland A."/>
            <person name="Lindquist E."/>
            <person name="Barry K."/>
            <person name="Schmutz J."/>
            <person name="Baker S.E."/>
            <person name="Ciuffetti L.M."/>
            <person name="Grigoriev I.V."/>
            <person name="Zhong S."/>
            <person name="Turgeon B.G."/>
        </authorList>
    </citation>
    <scope>NUCLEOTIDE SEQUENCE [LARGE SCALE GENOMIC DNA]</scope>
    <source>
        <strain evidence="3 4">ATCC 44560</strain>
    </source>
</reference>
<sequence>MILQGTNSERCLLGGEALELYYAALKEVSEYKKERVVFQPPVVQNQAIAHPLADTFMRLVAAKLATHHAARLYDQNKTDPLFLAAKATFTACERAVLTHRVMDYAIKYDMERQLRYREMIFNYNSERVLELPWSY</sequence>
<evidence type="ECO:0000256" key="1">
    <source>
        <dbReference type="ARBA" id="ARBA00022630"/>
    </source>
</evidence>
<dbReference type="eggNOG" id="KOG0139">
    <property type="taxonomic scope" value="Eukaryota"/>
</dbReference>
<evidence type="ECO:0000313" key="4">
    <source>
        <dbReference type="Proteomes" id="UP000054032"/>
    </source>
</evidence>
<proteinExistence type="predicted"/>
<keyword evidence="1" id="KW-0285">Flavoprotein</keyword>
<dbReference type="InterPro" id="IPR009075">
    <property type="entry name" value="AcylCo_DH/oxidase_C"/>
</dbReference>
<keyword evidence="4" id="KW-1185">Reference proteome</keyword>
<dbReference type="PANTHER" id="PTHR43884:SF37">
    <property type="entry name" value="ACYL-COA DEHYDROGENASE"/>
    <property type="match status" value="1"/>
</dbReference>
<dbReference type="Proteomes" id="UP000054032">
    <property type="component" value="Unassembled WGS sequence"/>
</dbReference>
<dbReference type="GeneID" id="19123213"/>